<dbReference type="Pfam" id="PF02926">
    <property type="entry name" value="THUMP"/>
    <property type="match status" value="1"/>
</dbReference>
<accession>A0AA38IWT4</accession>
<feature type="domain" description="THUMP" evidence="3">
    <location>
        <begin position="128"/>
        <end position="234"/>
    </location>
</feature>
<dbReference type="AlphaFoldDB" id="A0AA38IWT4"/>
<evidence type="ECO:0000313" key="4">
    <source>
        <dbReference type="EMBL" id="KAJ3662821.1"/>
    </source>
</evidence>
<evidence type="ECO:0000256" key="2">
    <source>
        <dbReference type="PROSITE-ProRule" id="PRU00529"/>
    </source>
</evidence>
<proteinExistence type="inferred from homology"/>
<evidence type="ECO:0000313" key="5">
    <source>
        <dbReference type="Proteomes" id="UP001168821"/>
    </source>
</evidence>
<reference evidence="4" key="1">
    <citation type="journal article" date="2023" name="G3 (Bethesda)">
        <title>Whole genome assemblies of Zophobas morio and Tenebrio molitor.</title>
        <authorList>
            <person name="Kaur S."/>
            <person name="Stinson S.A."/>
            <person name="diCenzo G.C."/>
        </authorList>
    </citation>
    <scope>NUCLEOTIDE SEQUENCE</scope>
    <source>
        <strain evidence="4">QUZm001</strain>
    </source>
</reference>
<dbReference type="PANTHER" id="PTHR13452:SF10">
    <property type="entry name" value="THUMP DOMAIN-CONTAINING PROTEIN 1"/>
    <property type="match status" value="1"/>
</dbReference>
<dbReference type="Proteomes" id="UP001168821">
    <property type="component" value="Unassembled WGS sequence"/>
</dbReference>
<dbReference type="GO" id="GO:0006400">
    <property type="term" value="P:tRNA modification"/>
    <property type="evidence" value="ECO:0007669"/>
    <property type="project" value="InterPro"/>
</dbReference>
<dbReference type="PANTHER" id="PTHR13452">
    <property type="entry name" value="THUMP DOMAIN CONTAINING PROTEIN 1-RELATED"/>
    <property type="match status" value="1"/>
</dbReference>
<keyword evidence="2" id="KW-0694">RNA-binding</keyword>
<dbReference type="PROSITE" id="PS51165">
    <property type="entry name" value="THUMP"/>
    <property type="match status" value="1"/>
</dbReference>
<dbReference type="InterPro" id="IPR004114">
    <property type="entry name" value="THUMP_dom"/>
</dbReference>
<comment type="caution">
    <text evidence="4">The sequence shown here is derived from an EMBL/GenBank/DDBJ whole genome shotgun (WGS) entry which is preliminary data.</text>
</comment>
<name>A0AA38IWT4_9CUCU</name>
<evidence type="ECO:0000256" key="1">
    <source>
        <dbReference type="ARBA" id="ARBA00060731"/>
    </source>
</evidence>
<protein>
    <recommendedName>
        <fullName evidence="3">THUMP domain-containing protein</fullName>
    </recommendedName>
</protein>
<dbReference type="EMBL" id="JALNTZ010000002">
    <property type="protein sequence ID" value="KAJ3662821.1"/>
    <property type="molecule type" value="Genomic_DNA"/>
</dbReference>
<dbReference type="SUPFAM" id="SSF143437">
    <property type="entry name" value="THUMP domain-like"/>
    <property type="match status" value="1"/>
</dbReference>
<gene>
    <name evidence="4" type="ORF">Zmor_007146</name>
</gene>
<dbReference type="FunFam" id="3.30.2300.10:FF:000001">
    <property type="entry name" value="THUMP domain-containing protein 1"/>
    <property type="match status" value="1"/>
</dbReference>
<keyword evidence="5" id="KW-1185">Reference proteome</keyword>
<dbReference type="GO" id="GO:0003723">
    <property type="term" value="F:RNA binding"/>
    <property type="evidence" value="ECO:0007669"/>
    <property type="project" value="UniProtKB-UniRule"/>
</dbReference>
<organism evidence="4 5">
    <name type="scientific">Zophobas morio</name>
    <dbReference type="NCBI Taxonomy" id="2755281"/>
    <lineage>
        <taxon>Eukaryota</taxon>
        <taxon>Metazoa</taxon>
        <taxon>Ecdysozoa</taxon>
        <taxon>Arthropoda</taxon>
        <taxon>Hexapoda</taxon>
        <taxon>Insecta</taxon>
        <taxon>Pterygota</taxon>
        <taxon>Neoptera</taxon>
        <taxon>Endopterygota</taxon>
        <taxon>Coleoptera</taxon>
        <taxon>Polyphaga</taxon>
        <taxon>Cucujiformia</taxon>
        <taxon>Tenebrionidae</taxon>
        <taxon>Zophobas</taxon>
    </lineage>
</organism>
<sequence>MSKADSKYKSKKFFMKQGGNRKVALDLNLKGFLCSCNNREKDCIREAYNLLNEYADKLYPAASRVEETEEVQDEDISESLTKEISDLKEESTPNKKRFQAIESGARNLLFIRTTVPNPAELAEAIVKDVHENGSQKTKFLLRLVPVETTCRASVADIGNAFVQLAEKHFQDSAQTFNIMFNHRNNNVVSRDDVIKLIAEKISAIRPDHKVDLKAAKLSVIVEVIKGFAFLSLVPDYLKYKKYNLLAICNQEETTDS</sequence>
<dbReference type="Gene3D" id="3.30.2300.10">
    <property type="entry name" value="THUMP superfamily"/>
    <property type="match status" value="1"/>
</dbReference>
<dbReference type="SMART" id="SM00981">
    <property type="entry name" value="THUMP"/>
    <property type="match status" value="1"/>
</dbReference>
<comment type="similarity">
    <text evidence="1">Belongs to the THUMPD1 family.</text>
</comment>
<dbReference type="CDD" id="cd11717">
    <property type="entry name" value="THUMP_THUMPD1_like"/>
    <property type="match status" value="1"/>
</dbReference>
<dbReference type="InterPro" id="IPR040183">
    <property type="entry name" value="THUMPD1-like"/>
</dbReference>
<evidence type="ECO:0000259" key="3">
    <source>
        <dbReference type="PROSITE" id="PS51165"/>
    </source>
</evidence>